<dbReference type="PIRSF" id="PIRSF005426">
    <property type="entry name" value="Frp"/>
    <property type="match status" value="1"/>
</dbReference>
<dbReference type="Gene3D" id="3.40.109.10">
    <property type="entry name" value="NADH Oxidase"/>
    <property type="match status" value="1"/>
</dbReference>
<keyword evidence="4 5" id="KW-0560">Oxidoreductase</keyword>
<reference evidence="8 9" key="1">
    <citation type="submission" date="2015-09" db="EMBL/GenBank/DDBJ databases">
        <authorList>
            <consortium name="Pathogen Informatics"/>
        </authorList>
    </citation>
    <scope>NUCLEOTIDE SEQUENCE [LARGE SCALE GENOMIC DNA]</scope>
    <source>
        <strain evidence="8 9">2789STDY5834858</strain>
    </source>
</reference>
<dbReference type="Pfam" id="PF00881">
    <property type="entry name" value="Nitroreductase"/>
    <property type="match status" value="1"/>
</dbReference>
<accession>A0ABM9UR36</accession>
<sequence>MNETISKIKEHRSIRNFLDKDVSEEFIDEIIKSSQSMPNSINGQQTSVIVIRDKAKKEKLAKLVGNQDYVAKAPVFLVFVMDFYKTYLAGEKTGFKQVIHEDIEGTLVGAVDCGIELGAAVIAAESLGLGTVAIGGIRKNPNEVIELLNLPKYTFPIVGLAIGYPVDNSHKKPRMPFDSFKHNELYDAEKVKKAIDIYDEEMEKYLKKIGRYEKEVNWSTFTSKIYNSVYYPNVKESINKQGFKN</sequence>
<evidence type="ECO:0000256" key="2">
    <source>
        <dbReference type="ARBA" id="ARBA00022630"/>
    </source>
</evidence>
<dbReference type="SUPFAM" id="SSF55469">
    <property type="entry name" value="FMN-dependent nitroreductase-like"/>
    <property type="match status" value="1"/>
</dbReference>
<dbReference type="GO" id="GO:0008752">
    <property type="term" value="F:FMN reductase [NAD(P)H] activity"/>
    <property type="evidence" value="ECO:0007669"/>
    <property type="project" value="UniProtKB-EC"/>
</dbReference>
<dbReference type="RefSeq" id="WP_055259446.1">
    <property type="nucleotide sequence ID" value="NZ_CABIXL010000005.1"/>
</dbReference>
<feature type="domain" description="Nitroreductase" evidence="7">
    <location>
        <begin position="8"/>
        <end position="164"/>
    </location>
</feature>
<evidence type="ECO:0000256" key="3">
    <source>
        <dbReference type="ARBA" id="ARBA00022643"/>
    </source>
</evidence>
<evidence type="ECO:0000313" key="9">
    <source>
        <dbReference type="Proteomes" id="UP000095488"/>
    </source>
</evidence>
<dbReference type="InterPro" id="IPR016446">
    <property type="entry name" value="Flavin_OxRdtase_Frp"/>
</dbReference>
<dbReference type="CDD" id="cd02146">
    <property type="entry name" value="NfsA-like"/>
    <property type="match status" value="1"/>
</dbReference>
<evidence type="ECO:0000313" key="8">
    <source>
        <dbReference type="EMBL" id="CUO02002.1"/>
    </source>
</evidence>
<keyword evidence="5" id="KW-0521">NADP</keyword>
<dbReference type="InterPro" id="IPR029479">
    <property type="entry name" value="Nitroreductase"/>
</dbReference>
<keyword evidence="9" id="KW-1185">Reference proteome</keyword>
<protein>
    <submittedName>
        <fullName evidence="8">FMN reductase [NAD(P)H]</fullName>
        <ecNumber evidence="8">1.5.1.39</ecNumber>
    </submittedName>
</protein>
<keyword evidence="6" id="KW-0175">Coiled coil</keyword>
<keyword evidence="3 5" id="KW-0288">FMN</keyword>
<evidence type="ECO:0000259" key="7">
    <source>
        <dbReference type="Pfam" id="PF00881"/>
    </source>
</evidence>
<name>A0ABM9UR36_SARVE</name>
<dbReference type="Proteomes" id="UP000095488">
    <property type="component" value="Unassembled WGS sequence"/>
</dbReference>
<dbReference type="InterPro" id="IPR000415">
    <property type="entry name" value="Nitroreductase-like"/>
</dbReference>
<dbReference type="EC" id="1.5.1.39" evidence="8"/>
<comment type="caution">
    <text evidence="8">The sequence shown here is derived from an EMBL/GenBank/DDBJ whole genome shotgun (WGS) entry which is preliminary data.</text>
</comment>
<evidence type="ECO:0000256" key="5">
    <source>
        <dbReference type="PIRNR" id="PIRNR005426"/>
    </source>
</evidence>
<evidence type="ECO:0000256" key="4">
    <source>
        <dbReference type="ARBA" id="ARBA00023002"/>
    </source>
</evidence>
<comment type="similarity">
    <text evidence="1 5">Belongs to the flavin oxidoreductase frp family.</text>
</comment>
<proteinExistence type="inferred from homology"/>
<feature type="coiled-coil region" evidence="6">
    <location>
        <begin position="188"/>
        <end position="215"/>
    </location>
</feature>
<dbReference type="EMBL" id="CYZR01000005">
    <property type="protein sequence ID" value="CUO02002.1"/>
    <property type="molecule type" value="Genomic_DNA"/>
</dbReference>
<dbReference type="PANTHER" id="PTHR43425">
    <property type="entry name" value="OXYGEN-INSENSITIVE NADPH NITROREDUCTASE"/>
    <property type="match status" value="1"/>
</dbReference>
<keyword evidence="2 5" id="KW-0285">Flavoprotein</keyword>
<evidence type="ECO:0000256" key="1">
    <source>
        <dbReference type="ARBA" id="ARBA00008366"/>
    </source>
</evidence>
<organism evidence="8 9">
    <name type="scientific">Sarcina ventriculi</name>
    <name type="common">Clostridium ventriculi</name>
    <dbReference type="NCBI Taxonomy" id="1267"/>
    <lineage>
        <taxon>Bacteria</taxon>
        <taxon>Bacillati</taxon>
        <taxon>Bacillota</taxon>
        <taxon>Clostridia</taxon>
        <taxon>Eubacteriales</taxon>
        <taxon>Clostridiaceae</taxon>
        <taxon>Sarcina</taxon>
    </lineage>
</organism>
<dbReference type="PANTHER" id="PTHR43425:SF2">
    <property type="entry name" value="OXYGEN-INSENSITIVE NADPH NITROREDUCTASE"/>
    <property type="match status" value="1"/>
</dbReference>
<gene>
    <name evidence="8" type="primary">nfrA2_4</name>
    <name evidence="8" type="ORF">ERS852473_01684</name>
</gene>
<evidence type="ECO:0000256" key="6">
    <source>
        <dbReference type="SAM" id="Coils"/>
    </source>
</evidence>